<name>A8YC58_MICA7</name>
<proteinExistence type="predicted"/>
<dbReference type="EMBL" id="AM778911">
    <property type="protein sequence ID" value="CAO89095.1"/>
    <property type="molecule type" value="Genomic_DNA"/>
</dbReference>
<dbReference type="Gene3D" id="3.10.310.10">
    <property type="entry name" value="Diaminopimelate Epimerase, Chain A, domain 1"/>
    <property type="match status" value="1"/>
</dbReference>
<reference evidence="1" key="1">
    <citation type="submission" date="2007-08" db="EMBL/GenBank/DDBJ databases">
        <authorList>
            <person name="Frangeul L."/>
        </authorList>
    </citation>
    <scope>NUCLEOTIDE SEQUENCE</scope>
    <source>
        <strain evidence="1">PCC 7806</strain>
    </source>
</reference>
<organism evidence="1">
    <name type="scientific">Microcystis aeruginosa (strain PCC 7806)</name>
    <dbReference type="NCBI Taxonomy" id="267872"/>
    <lineage>
        <taxon>Bacteria</taxon>
        <taxon>Bacillati</taxon>
        <taxon>Cyanobacteriota</taxon>
        <taxon>Cyanophyceae</taxon>
        <taxon>Oscillatoriophycideae</taxon>
        <taxon>Chroococcales</taxon>
        <taxon>Microcystaceae</taxon>
        <taxon>Microcystis</taxon>
    </lineage>
</organism>
<accession>A8YC58</accession>
<protein>
    <submittedName>
        <fullName evidence="1">Genome sequencing data, contig C281</fullName>
    </submittedName>
</protein>
<sequence length="81" mass="8716">MPQISLGILKLGGLESSGEGMNQWTIIQGVEMGRPSSLQLKFQKNNREITEVSVGGASVLVCQGKMIIPDGETKSDIKRSL</sequence>
<dbReference type="AlphaFoldDB" id="A8YC58"/>
<gene>
    <name evidence="1" type="ORF">IPF_719</name>
</gene>
<evidence type="ECO:0000313" key="1">
    <source>
        <dbReference type="EMBL" id="CAO89095.1"/>
    </source>
</evidence>
<dbReference type="SUPFAM" id="SSF54506">
    <property type="entry name" value="Diaminopimelate epimerase-like"/>
    <property type="match status" value="1"/>
</dbReference>